<dbReference type="GO" id="GO:0070967">
    <property type="term" value="F:coenzyme F420 binding"/>
    <property type="evidence" value="ECO:0007669"/>
    <property type="project" value="TreeGrafter"/>
</dbReference>
<dbReference type="PANTHER" id="PTHR35176:SF1">
    <property type="entry name" value="F420H(2)-DEPENDENT BILIVERDIN REDUCTASE"/>
    <property type="match status" value="1"/>
</dbReference>
<organism evidence="3 4">
    <name type="scientific">Actinopolyspora mzabensis</name>
    <dbReference type="NCBI Taxonomy" id="995066"/>
    <lineage>
        <taxon>Bacteria</taxon>
        <taxon>Bacillati</taxon>
        <taxon>Actinomycetota</taxon>
        <taxon>Actinomycetes</taxon>
        <taxon>Actinopolysporales</taxon>
        <taxon>Actinopolysporaceae</taxon>
        <taxon>Actinopolyspora</taxon>
    </lineage>
</organism>
<dbReference type="NCBIfam" id="TIGR03618">
    <property type="entry name" value="Rv1155_F420"/>
    <property type="match status" value="1"/>
</dbReference>
<proteinExistence type="predicted"/>
<evidence type="ECO:0000313" key="3">
    <source>
        <dbReference type="EMBL" id="SDK40610.1"/>
    </source>
</evidence>
<evidence type="ECO:0000256" key="1">
    <source>
        <dbReference type="ARBA" id="ARBA00023002"/>
    </source>
</evidence>
<dbReference type="SUPFAM" id="SSF50475">
    <property type="entry name" value="FMN-binding split barrel"/>
    <property type="match status" value="1"/>
</dbReference>
<feature type="domain" description="Pyridoxamine 5'-phosphate oxidase N-terminal" evidence="2">
    <location>
        <begin position="73"/>
        <end position="157"/>
    </location>
</feature>
<dbReference type="EMBL" id="FNFM01000007">
    <property type="protein sequence ID" value="SDK40610.1"/>
    <property type="molecule type" value="Genomic_DNA"/>
</dbReference>
<dbReference type="Proteomes" id="UP000199213">
    <property type="component" value="Unassembled WGS sequence"/>
</dbReference>
<dbReference type="GO" id="GO:0016627">
    <property type="term" value="F:oxidoreductase activity, acting on the CH-CH group of donors"/>
    <property type="evidence" value="ECO:0007669"/>
    <property type="project" value="TreeGrafter"/>
</dbReference>
<accession>A0A1G9BMX0</accession>
<evidence type="ECO:0000259" key="2">
    <source>
        <dbReference type="Pfam" id="PF01243"/>
    </source>
</evidence>
<dbReference type="InterPro" id="IPR012349">
    <property type="entry name" value="Split_barrel_FMN-bd"/>
</dbReference>
<sequence length="188" mass="20267">MTSRRRIREYPSRGWFPHPRDVSRSARSGADPVPCGVPEWYRGTTVGIMTTITSGRVRSFLDEGGRTGKVGYLGADGRPLVVPVWFAVDGDRIVFNTAADSAKGTAMARDPRLTMCVDEQSGRTFVQVQGTAETTAEHGEVLRVATAVATRYVAEGKVERVAGKIAGPGQLAVFLRPTRVVTSGDLSE</sequence>
<dbReference type="GO" id="GO:0005829">
    <property type="term" value="C:cytosol"/>
    <property type="evidence" value="ECO:0007669"/>
    <property type="project" value="TreeGrafter"/>
</dbReference>
<keyword evidence="4" id="KW-1185">Reference proteome</keyword>
<protein>
    <submittedName>
        <fullName evidence="3">PPOX class probable F420-dependent enzyme</fullName>
    </submittedName>
</protein>
<dbReference type="PANTHER" id="PTHR35176">
    <property type="entry name" value="HEME OXYGENASE HI_0854-RELATED"/>
    <property type="match status" value="1"/>
</dbReference>
<name>A0A1G9BMX0_ACTMZ</name>
<dbReference type="InterPro" id="IPR019920">
    <property type="entry name" value="F420-binding_dom_put"/>
</dbReference>
<dbReference type="Gene3D" id="2.30.110.10">
    <property type="entry name" value="Electron Transport, Fmn-binding Protein, Chain A"/>
    <property type="match status" value="1"/>
</dbReference>
<evidence type="ECO:0000313" key="4">
    <source>
        <dbReference type="Proteomes" id="UP000199213"/>
    </source>
</evidence>
<dbReference type="InterPro" id="IPR011576">
    <property type="entry name" value="Pyridox_Oxase_N"/>
</dbReference>
<dbReference type="Pfam" id="PF01243">
    <property type="entry name" value="PNPOx_N"/>
    <property type="match status" value="1"/>
</dbReference>
<reference evidence="4" key="1">
    <citation type="submission" date="2016-10" db="EMBL/GenBank/DDBJ databases">
        <authorList>
            <person name="Varghese N."/>
            <person name="Submissions S."/>
        </authorList>
    </citation>
    <scope>NUCLEOTIDE SEQUENCE [LARGE SCALE GENOMIC DNA]</scope>
    <source>
        <strain evidence="4">DSM 45460</strain>
    </source>
</reference>
<dbReference type="InterPro" id="IPR052019">
    <property type="entry name" value="F420H2_bilvrd_red/Heme_oxyg"/>
</dbReference>
<dbReference type="AlphaFoldDB" id="A0A1G9BMX0"/>
<gene>
    <name evidence="3" type="ORF">SAMN04487820_107239</name>
</gene>
<keyword evidence="1" id="KW-0560">Oxidoreductase</keyword>